<name>A0A173RV20_9FIRM</name>
<evidence type="ECO:0000313" key="1">
    <source>
        <dbReference type="EMBL" id="MTK21497.1"/>
    </source>
</evidence>
<dbReference type="AlphaFoldDB" id="A0A173RV20"/>
<evidence type="ECO:0000313" key="2">
    <source>
        <dbReference type="Proteomes" id="UP000487649"/>
    </source>
</evidence>
<dbReference type="InterPro" id="IPR036388">
    <property type="entry name" value="WH-like_DNA-bd_sf"/>
</dbReference>
<gene>
    <name evidence="1" type="ORF">GMA92_08690</name>
</gene>
<dbReference type="OrthoDB" id="9814826at2"/>
<organism evidence="1 2">
    <name type="scientific">Turicibacter sanguinis</name>
    <dbReference type="NCBI Taxonomy" id="154288"/>
    <lineage>
        <taxon>Bacteria</taxon>
        <taxon>Bacillati</taxon>
        <taxon>Bacillota</taxon>
        <taxon>Erysipelotrichia</taxon>
        <taxon>Erysipelotrichales</taxon>
        <taxon>Turicibacteraceae</taxon>
        <taxon>Turicibacter</taxon>
    </lineage>
</organism>
<dbReference type="RefSeq" id="WP_006783563.1">
    <property type="nucleotide sequence ID" value="NZ_CABJBH010000003.1"/>
</dbReference>
<dbReference type="Gene3D" id="1.10.10.10">
    <property type="entry name" value="Winged helix-like DNA-binding domain superfamily/Winged helix DNA-binding domain"/>
    <property type="match status" value="1"/>
</dbReference>
<proteinExistence type="predicted"/>
<sequence>MYGAIKTLDKKGWIQEALDDGESLRKKVYIITELERKIAVQELNRLESLYHTAKKIMKGRE</sequence>
<protein>
    <submittedName>
        <fullName evidence="1">PadR family transcriptional regulator</fullName>
    </submittedName>
</protein>
<reference evidence="1 2" key="1">
    <citation type="journal article" date="2019" name="Nat. Med.">
        <title>A library of human gut bacterial isolates paired with longitudinal multiomics data enables mechanistic microbiome research.</title>
        <authorList>
            <person name="Poyet M."/>
            <person name="Groussin M."/>
            <person name="Gibbons S.M."/>
            <person name="Avila-Pacheco J."/>
            <person name="Jiang X."/>
            <person name="Kearney S.M."/>
            <person name="Perrotta A.R."/>
            <person name="Berdy B."/>
            <person name="Zhao S."/>
            <person name="Lieberman T.D."/>
            <person name="Swanson P.K."/>
            <person name="Smith M."/>
            <person name="Roesemann S."/>
            <person name="Alexander J.E."/>
            <person name="Rich S.A."/>
            <person name="Livny J."/>
            <person name="Vlamakis H."/>
            <person name="Clish C."/>
            <person name="Bullock K."/>
            <person name="Deik A."/>
            <person name="Scott J."/>
            <person name="Pierce K.A."/>
            <person name="Xavier R.J."/>
            <person name="Alm E.J."/>
        </authorList>
    </citation>
    <scope>NUCLEOTIDE SEQUENCE [LARGE SCALE GENOMIC DNA]</scope>
    <source>
        <strain evidence="1 2">BIOML-A198</strain>
    </source>
</reference>
<dbReference type="GeneID" id="60059268"/>
<comment type="caution">
    <text evidence="1">The sequence shown here is derived from an EMBL/GenBank/DDBJ whole genome shotgun (WGS) entry which is preliminary data.</text>
</comment>
<dbReference type="EMBL" id="WMQE01000017">
    <property type="protein sequence ID" value="MTK21497.1"/>
    <property type="molecule type" value="Genomic_DNA"/>
</dbReference>
<accession>A0A173RV20</accession>
<dbReference type="Proteomes" id="UP000487649">
    <property type="component" value="Unassembled WGS sequence"/>
</dbReference>